<dbReference type="InterPro" id="IPR050474">
    <property type="entry name" value="Hel308_SKI2-like"/>
</dbReference>
<dbReference type="GO" id="GO:0016787">
    <property type="term" value="F:hydrolase activity"/>
    <property type="evidence" value="ECO:0007669"/>
    <property type="project" value="UniProtKB-KW"/>
</dbReference>
<dbReference type="Pfam" id="PF00271">
    <property type="entry name" value="Helicase_C"/>
    <property type="match status" value="1"/>
</dbReference>
<dbReference type="InterPro" id="IPR001650">
    <property type="entry name" value="Helicase_C-like"/>
</dbReference>
<dbReference type="Pfam" id="PF00270">
    <property type="entry name" value="DEAD"/>
    <property type="match status" value="1"/>
</dbReference>
<evidence type="ECO:0000313" key="7">
    <source>
        <dbReference type="EMBL" id="RWR31295.1"/>
    </source>
</evidence>
<accession>A0A443KF24</accession>
<dbReference type="SMART" id="SM00490">
    <property type="entry name" value="HELICc"/>
    <property type="match status" value="1"/>
</dbReference>
<reference evidence="7 8" key="1">
    <citation type="submission" date="2019-01" db="EMBL/GenBank/DDBJ databases">
        <title>Sinorhodobacter populi sp. nov. isolated from the symptomatic bark tissue of Populus euramericana canker.</title>
        <authorList>
            <person name="Xu G."/>
        </authorList>
    </citation>
    <scope>NUCLEOTIDE SEQUENCE [LARGE SCALE GENOMIC DNA]</scope>
    <source>
        <strain evidence="7 8">D19-10-3-21</strain>
    </source>
</reference>
<dbReference type="InterPro" id="IPR014001">
    <property type="entry name" value="Helicase_ATP-bd"/>
</dbReference>
<name>A0A443KF24_9RHOB</name>
<dbReference type="PROSITE" id="PS51192">
    <property type="entry name" value="HELICASE_ATP_BIND_1"/>
    <property type="match status" value="1"/>
</dbReference>
<feature type="domain" description="Helicase ATP-binding" evidence="5">
    <location>
        <begin position="115"/>
        <end position="253"/>
    </location>
</feature>
<evidence type="ECO:0008006" key="9">
    <source>
        <dbReference type="Google" id="ProtNLM"/>
    </source>
</evidence>
<keyword evidence="1" id="KW-0547">Nucleotide-binding</keyword>
<feature type="domain" description="Helicase C-terminal" evidence="6">
    <location>
        <begin position="288"/>
        <end position="474"/>
    </location>
</feature>
<dbReference type="GO" id="GO:0003676">
    <property type="term" value="F:nucleic acid binding"/>
    <property type="evidence" value="ECO:0007669"/>
    <property type="project" value="InterPro"/>
</dbReference>
<dbReference type="Gene3D" id="3.40.50.300">
    <property type="entry name" value="P-loop containing nucleotide triphosphate hydrolases"/>
    <property type="match status" value="2"/>
</dbReference>
<dbReference type="InterPro" id="IPR027417">
    <property type="entry name" value="P-loop_NTPase"/>
</dbReference>
<dbReference type="SMART" id="SM00487">
    <property type="entry name" value="DEXDc"/>
    <property type="match status" value="1"/>
</dbReference>
<evidence type="ECO:0000256" key="4">
    <source>
        <dbReference type="ARBA" id="ARBA00022840"/>
    </source>
</evidence>
<evidence type="ECO:0000256" key="2">
    <source>
        <dbReference type="ARBA" id="ARBA00022801"/>
    </source>
</evidence>
<dbReference type="GO" id="GO:0004386">
    <property type="term" value="F:helicase activity"/>
    <property type="evidence" value="ECO:0007669"/>
    <property type="project" value="UniProtKB-KW"/>
</dbReference>
<proteinExistence type="predicted"/>
<reference evidence="7 8" key="2">
    <citation type="submission" date="2019-01" db="EMBL/GenBank/DDBJ databases">
        <authorList>
            <person name="Li Y."/>
        </authorList>
    </citation>
    <scope>NUCLEOTIDE SEQUENCE [LARGE SCALE GENOMIC DNA]</scope>
    <source>
        <strain evidence="7 8">D19-10-3-21</strain>
    </source>
</reference>
<dbReference type="AlphaFoldDB" id="A0A443KF24"/>
<comment type="caution">
    <text evidence="7">The sequence shown here is derived from an EMBL/GenBank/DDBJ whole genome shotgun (WGS) entry which is preliminary data.</text>
</comment>
<dbReference type="SUPFAM" id="SSF52540">
    <property type="entry name" value="P-loop containing nucleoside triphosphate hydrolases"/>
    <property type="match status" value="2"/>
</dbReference>
<gene>
    <name evidence="7" type="ORF">D2T31_04630</name>
</gene>
<keyword evidence="2" id="KW-0378">Hydrolase</keyword>
<organism evidence="7 8">
    <name type="scientific">Paenirhodobacter populi</name>
    <dbReference type="NCBI Taxonomy" id="2306993"/>
    <lineage>
        <taxon>Bacteria</taxon>
        <taxon>Pseudomonadati</taxon>
        <taxon>Pseudomonadota</taxon>
        <taxon>Alphaproteobacteria</taxon>
        <taxon>Rhodobacterales</taxon>
        <taxon>Rhodobacter group</taxon>
        <taxon>Paenirhodobacter</taxon>
    </lineage>
</organism>
<evidence type="ECO:0000259" key="6">
    <source>
        <dbReference type="PROSITE" id="PS51194"/>
    </source>
</evidence>
<keyword evidence="3" id="KW-0347">Helicase</keyword>
<evidence type="ECO:0000259" key="5">
    <source>
        <dbReference type="PROSITE" id="PS51192"/>
    </source>
</evidence>
<evidence type="ECO:0000256" key="1">
    <source>
        <dbReference type="ARBA" id="ARBA00022741"/>
    </source>
</evidence>
<dbReference type="InterPro" id="IPR011545">
    <property type="entry name" value="DEAD/DEAH_box_helicase_dom"/>
</dbReference>
<evidence type="ECO:0000313" key="8">
    <source>
        <dbReference type="Proteomes" id="UP000285295"/>
    </source>
</evidence>
<dbReference type="PANTHER" id="PTHR47961">
    <property type="entry name" value="DNA POLYMERASE THETA, PUTATIVE (AFU_ORTHOLOGUE AFUA_1G05260)-RELATED"/>
    <property type="match status" value="1"/>
</dbReference>
<keyword evidence="4" id="KW-0067">ATP-binding</keyword>
<dbReference type="PANTHER" id="PTHR47961:SF6">
    <property type="entry name" value="DNA-DIRECTED DNA POLYMERASE"/>
    <property type="match status" value="1"/>
</dbReference>
<dbReference type="Proteomes" id="UP000285295">
    <property type="component" value="Unassembled WGS sequence"/>
</dbReference>
<dbReference type="EMBL" id="SAUX01000004">
    <property type="protein sequence ID" value="RWR31295.1"/>
    <property type="molecule type" value="Genomic_DNA"/>
</dbReference>
<dbReference type="OrthoDB" id="9815222at2"/>
<dbReference type="PROSITE" id="PS51194">
    <property type="entry name" value="HELICASE_CTER"/>
    <property type="match status" value="1"/>
</dbReference>
<dbReference type="GO" id="GO:0005524">
    <property type="term" value="F:ATP binding"/>
    <property type="evidence" value="ECO:0007669"/>
    <property type="project" value="UniProtKB-KW"/>
</dbReference>
<evidence type="ECO:0000256" key="3">
    <source>
        <dbReference type="ARBA" id="ARBA00022806"/>
    </source>
</evidence>
<dbReference type="RefSeq" id="WP_128236418.1">
    <property type="nucleotide sequence ID" value="NZ_SAUX01000004.1"/>
</dbReference>
<sequence length="697" mass="78809">MTMPAIDWVSLESMDGPEIVPAAFRILQSAALAVNSSEPDDPELLQVVPRIFRLIEKKPELEKLREAVSALARATGLWNYIDKEIADITDLLLAESVTSDELGGITFHREQIEALNRLLSGENLILSAPTSFGKSLLIDALLASGKYHRVAIVLPTIALLDEFRRRLRRRFHDKFELIMHPEEQAIGDNVIFLGTQERLLNRSDIGVLDLTVVDEFYKLDPRRKDERNVTLNAAVNRLLRKSRQFFFLGPNIDDVTMTVEGRWKFQFLKTRFSTVAVDTYDLGKVADKEARLFEELKKEKNWPSLVFVSSPDRANKLAAASADKFRASQIAGEIAAWMRANYGEKWPLIAAVENGFAVHHARIPRSLASQMVRLFNSKTLPVLFCTSTLIEGVNTAAKTVMIYDKKISRANFDFFTFSNIKGRAGRLGKHHVGQVYLFNPPPPPEETEVAPTLFDDEENASDDYIVHLDEDELSAATNDRVSTIADMLELSKEELRIASSVGLETAASIRHEVLASLRKSSLLVWSGNPDYNQIQEVVRVICKVKSARDFGAYSDKQLTFFISSLRGAGKIKDFMLTYNSDYSGDPEAFDNIFKFLRACEYGLPQAISLVALFVSKKNDGVNYDFFVRELSRWFRHEALRSLDEEGIPIQISERFVRSSDSKKTLTQRLEQVARDGSDLLSAFERDWLSYALDLKQD</sequence>
<protein>
    <recommendedName>
        <fullName evidence="9">DEAD/DEAH box helicase</fullName>
    </recommendedName>
</protein>